<feature type="non-terminal residue" evidence="2">
    <location>
        <position position="446"/>
    </location>
</feature>
<feature type="transmembrane region" description="Helical" evidence="1">
    <location>
        <begin position="224"/>
        <end position="242"/>
    </location>
</feature>
<feature type="transmembrane region" description="Helical" evidence="1">
    <location>
        <begin position="6"/>
        <end position="26"/>
    </location>
</feature>
<dbReference type="AlphaFoldDB" id="A0A9D1K7G0"/>
<keyword evidence="1" id="KW-1133">Transmembrane helix</keyword>
<keyword evidence="1" id="KW-0472">Membrane</keyword>
<dbReference type="EMBL" id="DVJS01000054">
    <property type="protein sequence ID" value="HIS96808.1"/>
    <property type="molecule type" value="Genomic_DNA"/>
</dbReference>
<evidence type="ECO:0000313" key="3">
    <source>
        <dbReference type="Proteomes" id="UP000886876"/>
    </source>
</evidence>
<gene>
    <name evidence="2" type="ORF">IAD42_02415</name>
</gene>
<feature type="transmembrane region" description="Helical" evidence="1">
    <location>
        <begin position="328"/>
        <end position="350"/>
    </location>
</feature>
<keyword evidence="1" id="KW-0812">Transmembrane</keyword>
<evidence type="ECO:0008006" key="4">
    <source>
        <dbReference type="Google" id="ProtNLM"/>
    </source>
</evidence>
<sequence>MSDFTGIAILVLCFYPVLPIVAALMANEAKAKKNIVIGCTLPFTAQHDPRVEELCRAYRKWVWRWFFILTAAVLPAFFIGRMSLSLAWMMLWVIAALVPYCVLFARYNRRLRALKKQEGWATPYTGAVVADLGAKPEELGRPYSRWLFIPPLIISLVPCALAMFSENEGERWGGVILAGTFALCCLMSIIFYPLVFRQRPDVVDSDSRVNAALTRVRRYNWGKVWMATAWLSALLAVAMWIFRDSALGFLISTLVYTVILLYFCIQAEFAARRAQERLTRESGPDYVDEDEFWLWGLVYYNPNDRRAMINDRTGVGMSMNLARPAGKITMGLCALLLIVCLPGFSLWFIAMDYTPREARIEDGALYFEHFTEKYEIALDEISGTELLDELPSARRVAGTGLDTLCEGRFDVQGYENVRISLDPGQGCCIVVLTEGGLTRIFNLMTE</sequence>
<dbReference type="Proteomes" id="UP000886876">
    <property type="component" value="Unassembled WGS sequence"/>
</dbReference>
<feature type="transmembrane region" description="Helical" evidence="1">
    <location>
        <begin position="146"/>
        <end position="165"/>
    </location>
</feature>
<accession>A0A9D1K7G0</accession>
<proteinExistence type="predicted"/>
<reference evidence="2" key="1">
    <citation type="submission" date="2020-10" db="EMBL/GenBank/DDBJ databases">
        <authorList>
            <person name="Gilroy R."/>
        </authorList>
    </citation>
    <scope>NUCLEOTIDE SEQUENCE</scope>
    <source>
        <strain evidence="2">ChiHecec3B27-6122</strain>
    </source>
</reference>
<feature type="transmembrane region" description="Helical" evidence="1">
    <location>
        <begin position="248"/>
        <end position="271"/>
    </location>
</feature>
<evidence type="ECO:0000256" key="1">
    <source>
        <dbReference type="SAM" id="Phobius"/>
    </source>
</evidence>
<comment type="caution">
    <text evidence="2">The sequence shown here is derived from an EMBL/GenBank/DDBJ whole genome shotgun (WGS) entry which is preliminary data.</text>
</comment>
<reference evidence="2" key="2">
    <citation type="journal article" date="2021" name="PeerJ">
        <title>Extensive microbial diversity within the chicken gut microbiome revealed by metagenomics and culture.</title>
        <authorList>
            <person name="Gilroy R."/>
            <person name="Ravi A."/>
            <person name="Getino M."/>
            <person name="Pursley I."/>
            <person name="Horton D.L."/>
            <person name="Alikhan N.F."/>
            <person name="Baker D."/>
            <person name="Gharbi K."/>
            <person name="Hall N."/>
            <person name="Watson M."/>
            <person name="Adriaenssens E.M."/>
            <person name="Foster-Nyarko E."/>
            <person name="Jarju S."/>
            <person name="Secka A."/>
            <person name="Antonio M."/>
            <person name="Oren A."/>
            <person name="Chaudhuri R.R."/>
            <person name="La Ragione R."/>
            <person name="Hildebrand F."/>
            <person name="Pallen M.J."/>
        </authorList>
    </citation>
    <scope>NUCLEOTIDE SEQUENCE</scope>
    <source>
        <strain evidence="2">ChiHecec3B27-6122</strain>
    </source>
</reference>
<feature type="transmembrane region" description="Helical" evidence="1">
    <location>
        <begin position="171"/>
        <end position="195"/>
    </location>
</feature>
<organism evidence="2 3">
    <name type="scientific">Candidatus Scatomorpha pullistercoris</name>
    <dbReference type="NCBI Taxonomy" id="2840929"/>
    <lineage>
        <taxon>Bacteria</taxon>
        <taxon>Bacillati</taxon>
        <taxon>Bacillota</taxon>
        <taxon>Clostridia</taxon>
        <taxon>Eubacteriales</taxon>
        <taxon>Candidatus Scatomorpha</taxon>
    </lineage>
</organism>
<name>A0A9D1K7G0_9FIRM</name>
<feature type="transmembrane region" description="Helical" evidence="1">
    <location>
        <begin position="86"/>
        <end position="107"/>
    </location>
</feature>
<evidence type="ECO:0000313" key="2">
    <source>
        <dbReference type="EMBL" id="HIS96808.1"/>
    </source>
</evidence>
<protein>
    <recommendedName>
        <fullName evidence="4">DUF5808 domain-containing protein</fullName>
    </recommendedName>
</protein>
<feature type="transmembrane region" description="Helical" evidence="1">
    <location>
        <begin position="61"/>
        <end position="80"/>
    </location>
</feature>